<protein>
    <submittedName>
        <fullName evidence="12">TonB-dependent receptor</fullName>
    </submittedName>
</protein>
<evidence type="ECO:0000256" key="3">
    <source>
        <dbReference type="ARBA" id="ARBA00022452"/>
    </source>
</evidence>
<proteinExistence type="inferred from homology"/>
<keyword evidence="4 8" id="KW-0812">Transmembrane</keyword>
<dbReference type="OrthoDB" id="7051241at2"/>
<evidence type="ECO:0000313" key="12">
    <source>
        <dbReference type="EMBL" id="TKD51326.1"/>
    </source>
</evidence>
<comment type="subcellular location">
    <subcellularLocation>
        <location evidence="1 8">Cell outer membrane</location>
        <topology evidence="1 8">Multi-pass membrane protein</topology>
    </subcellularLocation>
</comment>
<keyword evidence="2 8" id="KW-0813">Transport</keyword>
<dbReference type="PANTHER" id="PTHR47234:SF2">
    <property type="entry name" value="TONB-DEPENDENT RECEPTOR"/>
    <property type="match status" value="1"/>
</dbReference>
<dbReference type="EMBL" id="SWKR01000002">
    <property type="protein sequence ID" value="TKD51326.1"/>
    <property type="molecule type" value="Genomic_DNA"/>
</dbReference>
<gene>
    <name evidence="12" type="ORF">FBR43_11610</name>
</gene>
<reference evidence="12 13" key="1">
    <citation type="submission" date="2019-04" db="EMBL/GenBank/DDBJ databases">
        <authorList>
            <person name="Yang Y."/>
            <person name="Wei D."/>
        </authorList>
    </citation>
    <scope>NUCLEOTIDE SEQUENCE [LARGE SCALE GENOMIC DNA]</scope>
    <source>
        <strain evidence="12 13">L-1-4w-11</strain>
    </source>
</reference>
<dbReference type="Pfam" id="PF00593">
    <property type="entry name" value="TonB_dep_Rec_b-barrel"/>
    <property type="match status" value="1"/>
</dbReference>
<feature type="domain" description="TonB-dependent receptor-like beta-barrel" evidence="10">
    <location>
        <begin position="503"/>
        <end position="1016"/>
    </location>
</feature>
<evidence type="ECO:0000256" key="6">
    <source>
        <dbReference type="ARBA" id="ARBA00023136"/>
    </source>
</evidence>
<dbReference type="Proteomes" id="UP000309138">
    <property type="component" value="Unassembled WGS sequence"/>
</dbReference>
<evidence type="ECO:0000256" key="8">
    <source>
        <dbReference type="PROSITE-ProRule" id="PRU01360"/>
    </source>
</evidence>
<accession>A0A4U1L554</accession>
<evidence type="ECO:0000256" key="4">
    <source>
        <dbReference type="ARBA" id="ARBA00022692"/>
    </source>
</evidence>
<keyword evidence="13" id="KW-1185">Reference proteome</keyword>
<keyword evidence="12" id="KW-0675">Receptor</keyword>
<comment type="caution">
    <text evidence="12">The sequence shown here is derived from an EMBL/GenBank/DDBJ whole genome shotgun (WGS) entry which is preliminary data.</text>
</comment>
<evidence type="ECO:0000259" key="10">
    <source>
        <dbReference type="Pfam" id="PF00593"/>
    </source>
</evidence>
<comment type="similarity">
    <text evidence="8 9">Belongs to the TonB-dependent receptor family.</text>
</comment>
<evidence type="ECO:0000256" key="7">
    <source>
        <dbReference type="ARBA" id="ARBA00023237"/>
    </source>
</evidence>
<dbReference type="Gene3D" id="2.170.130.10">
    <property type="entry name" value="TonB-dependent receptor, plug domain"/>
    <property type="match status" value="1"/>
</dbReference>
<feature type="domain" description="TonB-dependent receptor plug" evidence="11">
    <location>
        <begin position="131"/>
        <end position="240"/>
    </location>
</feature>
<keyword evidence="5 9" id="KW-0798">TonB box</keyword>
<evidence type="ECO:0000256" key="1">
    <source>
        <dbReference type="ARBA" id="ARBA00004571"/>
    </source>
</evidence>
<dbReference type="AlphaFoldDB" id="A0A4U1L554"/>
<dbReference type="InterPro" id="IPR039426">
    <property type="entry name" value="TonB-dep_rcpt-like"/>
</dbReference>
<evidence type="ECO:0000259" key="11">
    <source>
        <dbReference type="Pfam" id="PF07715"/>
    </source>
</evidence>
<evidence type="ECO:0000256" key="5">
    <source>
        <dbReference type="ARBA" id="ARBA00023077"/>
    </source>
</evidence>
<dbReference type="SUPFAM" id="SSF56935">
    <property type="entry name" value="Porins"/>
    <property type="match status" value="1"/>
</dbReference>
<dbReference type="PANTHER" id="PTHR47234">
    <property type="match status" value="1"/>
</dbReference>
<keyword evidence="7 8" id="KW-0998">Cell outer membrane</keyword>
<dbReference type="PROSITE" id="PS52016">
    <property type="entry name" value="TONB_DEPENDENT_REC_3"/>
    <property type="match status" value="1"/>
</dbReference>
<name>A0A4U1L554_9SPHN</name>
<dbReference type="InterPro" id="IPR012910">
    <property type="entry name" value="Plug_dom"/>
</dbReference>
<evidence type="ECO:0000256" key="2">
    <source>
        <dbReference type="ARBA" id="ARBA00022448"/>
    </source>
</evidence>
<evidence type="ECO:0000256" key="9">
    <source>
        <dbReference type="RuleBase" id="RU003357"/>
    </source>
</evidence>
<dbReference type="GO" id="GO:0009279">
    <property type="term" value="C:cell outer membrane"/>
    <property type="evidence" value="ECO:0007669"/>
    <property type="project" value="UniProtKB-SubCell"/>
</dbReference>
<keyword evidence="3 8" id="KW-1134">Transmembrane beta strand</keyword>
<dbReference type="Pfam" id="PF07715">
    <property type="entry name" value="Plug"/>
    <property type="match status" value="1"/>
</dbReference>
<organism evidence="12 13">
    <name type="scientific">Sphingomonas baiyangensis</name>
    <dbReference type="NCBI Taxonomy" id="2572576"/>
    <lineage>
        <taxon>Bacteria</taxon>
        <taxon>Pseudomonadati</taxon>
        <taxon>Pseudomonadota</taxon>
        <taxon>Alphaproteobacteria</taxon>
        <taxon>Sphingomonadales</taxon>
        <taxon>Sphingomonadaceae</taxon>
        <taxon>Sphingomonas</taxon>
    </lineage>
</organism>
<evidence type="ECO:0000313" key="13">
    <source>
        <dbReference type="Proteomes" id="UP000309138"/>
    </source>
</evidence>
<dbReference type="InterPro" id="IPR000531">
    <property type="entry name" value="Beta-barrel_TonB"/>
</dbReference>
<dbReference type="InterPro" id="IPR037066">
    <property type="entry name" value="Plug_dom_sf"/>
</dbReference>
<dbReference type="Gene3D" id="2.40.170.20">
    <property type="entry name" value="TonB-dependent receptor, beta-barrel domain"/>
    <property type="match status" value="1"/>
</dbReference>
<keyword evidence="6 8" id="KW-0472">Membrane</keyword>
<sequence>MFGPASAGRTANGISAGAPPRVRYRASARPVAPALIRAAPQRCMDRASGGHGSLFPSGGRMTMKTNRFAQYRSSLAAGAASAMLAAMLAAPAYAQQLPPSTAQEDEEDEEDDAPQEAIVVTGSRIASPSLTAPNPIAQVSSEEFTLTSSATAENLLNTLPQVVPGESGFTNNESSGVATVNLRGLGEQRNLVLVNGRRYIFFDARQVSDLNTIPTALVDRVELVTGGSSAVYGSDAVSGVVNFILRDDFDGLEATAQYDITGRGDAAKFNLDLIWGANLADNRGNVTLYFNYFDRQPAFADQRDQSQCFLEDTRVGGVPALACGGSAGIPNGRFAGLPLGAQLAARPQVQAALGALGLTGIDANGFKFDDTGRQVSRFVVPGDRYNFNPDNYLQLPQERRILGGMAKYEVTDGIEAYFDGIYTNNIVDTQFAATPVGGSYRFQVNSPFLTPGVQDLLRALDQTETNVATRNDGFTNLSIGRRIEEGGVRSTRYQRNAYRLVGGVRGDIGSASETALTDLKFDAYYSFAKTSNSQTSEGVILQSAFTQGVTTVFRNPGTGATSPFPFASVANGGELVCENQSNGCVPLNIFGPNISAAGIDFITGRTTSSQEAEMQVVSGVVTGNLFRLPAGPVGFALGAEWRDVEAFFIPSQGGVGDVGVISGGGYNVKEIFGEVRVPLFRGFELNGAFRYSDYSLDNVGGVWTYGGGATWQIVPALMIRGQYQRAVRAPSVDELFRAQSAISEAATDPCALASAAANAVIRDLCIATGVPDAAVGNTGIQPNFQLRGIVGGNPDLQEETTDTYTLGAVFQPARRLSLTLDYYNIDIKDAIFRAPLDSILNLCYSIFQNASDPTCQAIDRLPDGTIGVPGGINAPFDNIGAIRTDGIDAGISYVMDLGGDTRLALAGSLSWLNRFDRNPVAAIPDLTNECAGAYGLTCGEPLPEWKGTARATLDIDRFTISLRYRYIGEVTDDRVTRGVLSAADLFQPVIPPEHYFDLTGSIDLEPLTLFGGVINLTDNEQTLIGSSQEQLNTFPSTYDPLGIRFFMGATMKF</sequence>
<dbReference type="InterPro" id="IPR036942">
    <property type="entry name" value="Beta-barrel_TonB_sf"/>
</dbReference>